<evidence type="ECO:0000313" key="5">
    <source>
        <dbReference type="Proteomes" id="UP001178507"/>
    </source>
</evidence>
<name>A0AA36N7N3_9DINO</name>
<organism evidence="4 5">
    <name type="scientific">Effrenium voratum</name>
    <dbReference type="NCBI Taxonomy" id="2562239"/>
    <lineage>
        <taxon>Eukaryota</taxon>
        <taxon>Sar</taxon>
        <taxon>Alveolata</taxon>
        <taxon>Dinophyceae</taxon>
        <taxon>Suessiales</taxon>
        <taxon>Symbiodiniaceae</taxon>
        <taxon>Effrenium</taxon>
    </lineage>
</organism>
<feature type="coiled-coil region" evidence="1">
    <location>
        <begin position="186"/>
        <end position="221"/>
    </location>
</feature>
<evidence type="ECO:0000256" key="3">
    <source>
        <dbReference type="SAM" id="SignalP"/>
    </source>
</evidence>
<keyword evidence="3" id="KW-0732">Signal</keyword>
<proteinExistence type="predicted"/>
<dbReference type="AlphaFoldDB" id="A0AA36N7N3"/>
<feature type="signal peptide" evidence="3">
    <location>
        <begin position="1"/>
        <end position="15"/>
    </location>
</feature>
<sequence>MSVWFALAVMWLAFGVKEEGRDEDVAPTSDEYDDLDLQMGLFAALGECSSSDEAEPLPIQPPLQAVDPLDLALNALGVPNLFQECGGDPADFANLQRSYEMLAEHIAAWKRVADLVKCQITCHCSECLRFFMKLTKCRLCLGLGSKNGHSGCGLSQVSSYFRRYHVEKPLALGRYYELLAHGKGEEEEAKRILKAEEARLAAEAKEMVRLEAHKRKHLEEERDIVFQQELVKAIDESKKSIRDKWAAQNPTIPVPSPIGIGSLADVVTSGGALGSGASPRLPRGAASHLAEPGLPHLGHVL</sequence>
<feature type="chain" id="PRO_5041274066" evidence="3">
    <location>
        <begin position="16"/>
        <end position="301"/>
    </location>
</feature>
<comment type="caution">
    <text evidence="4">The sequence shown here is derived from an EMBL/GenBank/DDBJ whole genome shotgun (WGS) entry which is preliminary data.</text>
</comment>
<evidence type="ECO:0000313" key="4">
    <source>
        <dbReference type="EMBL" id="CAJ1402005.1"/>
    </source>
</evidence>
<evidence type="ECO:0000256" key="2">
    <source>
        <dbReference type="SAM" id="MobiDB-lite"/>
    </source>
</evidence>
<gene>
    <name evidence="4" type="ORF">EVOR1521_LOCUS24995</name>
</gene>
<protein>
    <submittedName>
        <fullName evidence="4">Uncharacterized protein</fullName>
    </submittedName>
</protein>
<dbReference type="EMBL" id="CAUJNA010003437">
    <property type="protein sequence ID" value="CAJ1402005.1"/>
    <property type="molecule type" value="Genomic_DNA"/>
</dbReference>
<feature type="region of interest" description="Disordered" evidence="2">
    <location>
        <begin position="275"/>
        <end position="301"/>
    </location>
</feature>
<keyword evidence="1" id="KW-0175">Coiled coil</keyword>
<evidence type="ECO:0000256" key="1">
    <source>
        <dbReference type="SAM" id="Coils"/>
    </source>
</evidence>
<dbReference type="Proteomes" id="UP001178507">
    <property type="component" value="Unassembled WGS sequence"/>
</dbReference>
<reference evidence="4" key="1">
    <citation type="submission" date="2023-08" db="EMBL/GenBank/DDBJ databases">
        <authorList>
            <person name="Chen Y."/>
            <person name="Shah S."/>
            <person name="Dougan E. K."/>
            <person name="Thang M."/>
            <person name="Chan C."/>
        </authorList>
    </citation>
    <scope>NUCLEOTIDE SEQUENCE</scope>
</reference>
<accession>A0AA36N7N3</accession>
<keyword evidence="5" id="KW-1185">Reference proteome</keyword>